<dbReference type="Gene3D" id="2.130.10.10">
    <property type="entry name" value="YVTN repeat-like/Quinoprotein amine dehydrogenase"/>
    <property type="match status" value="2"/>
</dbReference>
<protein>
    <recommendedName>
        <fullName evidence="7">Tr-type G domain-containing protein</fullName>
    </recommendedName>
</protein>
<name>A0A0G4MQQ4_VERLO</name>
<dbReference type="EMBL" id="CVQH01024083">
    <property type="protein sequence ID" value="CRK36420.1"/>
    <property type="molecule type" value="Genomic_DNA"/>
</dbReference>
<accession>A0A0G4MQQ4</accession>
<feature type="compositionally biased region" description="Basic and acidic residues" evidence="6">
    <location>
        <begin position="1202"/>
        <end position="1219"/>
    </location>
</feature>
<keyword evidence="2" id="KW-0396">Initiation factor</keyword>
<dbReference type="Proteomes" id="UP000044602">
    <property type="component" value="Unassembled WGS sequence"/>
</dbReference>
<feature type="compositionally biased region" description="Basic and acidic residues" evidence="6">
    <location>
        <begin position="1247"/>
        <end position="1261"/>
    </location>
</feature>
<keyword evidence="9" id="KW-1185">Reference proteome</keyword>
<dbReference type="Pfam" id="PF10433">
    <property type="entry name" value="Beta-prop_RSE1_1st"/>
    <property type="match status" value="1"/>
</dbReference>
<organism evidence="8 9">
    <name type="scientific">Verticillium longisporum</name>
    <name type="common">Verticillium dahliae var. longisporum</name>
    <dbReference type="NCBI Taxonomy" id="100787"/>
    <lineage>
        <taxon>Eukaryota</taxon>
        <taxon>Fungi</taxon>
        <taxon>Dikarya</taxon>
        <taxon>Ascomycota</taxon>
        <taxon>Pezizomycotina</taxon>
        <taxon>Sordariomycetes</taxon>
        <taxon>Hypocreomycetidae</taxon>
        <taxon>Glomerellales</taxon>
        <taxon>Plectosphaerellaceae</taxon>
        <taxon>Verticillium</taxon>
    </lineage>
</organism>
<evidence type="ECO:0000313" key="9">
    <source>
        <dbReference type="Proteomes" id="UP000044602"/>
    </source>
</evidence>
<dbReference type="GO" id="GO:0003743">
    <property type="term" value="F:translation initiation factor activity"/>
    <property type="evidence" value="ECO:0007669"/>
    <property type="project" value="UniProtKB-KW"/>
</dbReference>
<dbReference type="PROSITE" id="PS51722">
    <property type="entry name" value="G_TR_2"/>
    <property type="match status" value="1"/>
</dbReference>
<feature type="compositionally biased region" description="Basic and acidic residues" evidence="6">
    <location>
        <begin position="1156"/>
        <end position="1176"/>
    </location>
</feature>
<dbReference type="GO" id="GO:0003924">
    <property type="term" value="F:GTPase activity"/>
    <property type="evidence" value="ECO:0007669"/>
    <property type="project" value="InterPro"/>
</dbReference>
<dbReference type="SUPFAM" id="SSF52540">
    <property type="entry name" value="P-loop containing nucleoside triphosphate hydrolases"/>
    <property type="match status" value="1"/>
</dbReference>
<feature type="domain" description="Tr-type G" evidence="7">
    <location>
        <begin position="1273"/>
        <end position="1491"/>
    </location>
</feature>
<feature type="compositionally biased region" description="Acidic residues" evidence="6">
    <location>
        <begin position="1177"/>
        <end position="1188"/>
    </location>
</feature>
<gene>
    <name evidence="8" type="ORF">BN1708_007020</name>
</gene>
<dbReference type="GO" id="GO:0005525">
    <property type="term" value="F:GTP binding"/>
    <property type="evidence" value="ECO:0007669"/>
    <property type="project" value="UniProtKB-KW"/>
</dbReference>
<feature type="region of interest" description="Disordered" evidence="6">
    <location>
        <begin position="1156"/>
        <end position="1267"/>
    </location>
</feature>
<dbReference type="Gene3D" id="2.40.30.10">
    <property type="entry name" value="Translation factors"/>
    <property type="match status" value="3"/>
</dbReference>
<dbReference type="InterPro" id="IPR015943">
    <property type="entry name" value="WD40/YVTN_repeat-like_dom_sf"/>
</dbReference>
<evidence type="ECO:0000256" key="1">
    <source>
        <dbReference type="ARBA" id="ARBA00007733"/>
    </source>
</evidence>
<dbReference type="CDD" id="cd01887">
    <property type="entry name" value="IF2_eIF5B"/>
    <property type="match status" value="1"/>
</dbReference>
<keyword evidence="5" id="KW-0342">GTP-binding</keyword>
<dbReference type="GO" id="GO:0005739">
    <property type="term" value="C:mitochondrion"/>
    <property type="evidence" value="ECO:0007669"/>
    <property type="project" value="TreeGrafter"/>
</dbReference>
<sequence length="1710" mass="190192">MAFQTNVFRDGEWRTETVHISTILQKSAATPAAPTPVLPEAPACGILTRTLVQSPLVHWILPTHLRSARYNDVAFVGDHYVQINELGDGGELREVLRKDDFGARIQNAHVIGNTFERLEAGDSEVAFGQLKEEDDEALMDANLGLRPSPSSHAALPPHLLLLVLANGTLVFLFVRRLGERFEFVTSEFRHPDSRLGTLGYHVAVDPKSRYIAVADMENTFVVYELQSWETMSQQYSQHSSISPVKSWSPRPVNGLIHKMEFLHPRPEDDYHVILLLVILKHGASAPKMILYDWERGDDVCQILAEDKDGHRLPREHRMPLFLIPLTIRNSFFIVSENSLAVCKDPLQGPPQYVTVDAGAHPKTRFHYGTQPPMWTAWDRPVRRRGYYDNKDNIYLAREDGVIVFFEFDTIDLLTTGMNVGNCNSNISTAFTTMYDAFSDVAIISGDSGPGMVCQLRPRKPIVELGTIPNWSPTLDFVTTDQFTSWRGDSGQRGAQTSRWSEQYREQAARHDRIFCISGTGIQGSITELRQGISANIGWEIAYDTAIRQAWVFEAQLNDIGPGYYLLLALPDSSDILQVPRDSLEASRPNPGGPDFDTTARTLAAAQCSEQIIAQVTESAISLITPLQSSRQAFSSFEGVQGNAEHATTLSCLVVAMKVGPGQTTIAFVDPDTGGNLSMPTDKDNNPLPFINGLGLLDDRIHDMFEWLYVKEGKTWLFIVITTRDGQLLIITTQRVEVEDADGRVSEKIRHWTRYKKKVADQAIYAGVGDGADLFFCAGNILHWEALDLVEKKLKPKKTFALPSPATSLRIVNDQLCALTTNHSLLVLNHKAEGRHDEMAFAHSDVGSRKASHYIEMGNSCEETPAWPITLISEQTHDFVGVWVPWKEPEKEFRIVFKGRLPAGVRRLRRGHVRPAWMAPNIMPRYGHIPSTVDAADVLAICMDGSLHHFTLLSPEVLVVLELIQKLAVQGRSDDSPTARLSHVNSTEPSAMAKARRHGHVDGNVLQRCLDKRALEALLSAGDGADVLLRDALESLEGGRWTASFGGQSEKYVDLAYEILEYFLAPVFYTSIERDHKQIPVCKKGQPSVAVKIEMGGHQPTYGRQLEEPDALYSLISRKSIDTLKEFYRKDVDEEKVLAEAAARAKEQAEKLLKEAEEEARRKAAEEEAKAAKKPESDVEEDWEAAADSDDVKDSWDADSDDEAKAKADKALPSRPKEKEDDSEEEEDSESESESEDEEATTRALQEAQRKREAAERREKAHQAALAARSKDNLRSPICCILGHVDTGKTKLLDKIRQTNVQEGEAGGITQQIGATYFPVEAIRQKTAVVNPDGAFEFKVPGLLIIDTPGHESFSNLRSRGSSLCNIAILVVDIMHGLEQQTLESMKLLRDRKTPFVVALNKIDRLYGWKKVDNNGFQESLALQPKGVQNEFKNRLEQTKVLFAEQGFNAELYYENKSMAKNVSLIPTSAHTGEGIPDMLKLIVQLTQERMVGSLMYLAEVQATVLEVKAIEGFGMTIDVVVTNGILREGDKIVLCGVEGAIVTNIRALLTPAPMKELRLKSAYVHNKEVKAALGVKISAPGLEGAIAGSRLLVVGPDDDEDDLCDEVEADLAVLFNRVEKTGRGVSLKINTPIAAVKTNPVTGVKEVINLGRIEMGGHQPTYGRQLEEPDALYSLISRKSIDTLKEFYRKDVSNDEWQLIIKLKPLFDIH</sequence>
<dbReference type="InterPro" id="IPR018846">
    <property type="entry name" value="Beta-prop_RSE1/DDB1/CPSF1_1st"/>
</dbReference>
<proteinExistence type="inferred from homology"/>
<keyword evidence="4" id="KW-0648">Protein biosynthesis</keyword>
<reference evidence="8 9" key="1">
    <citation type="submission" date="2015-05" db="EMBL/GenBank/DDBJ databases">
        <authorList>
            <person name="Wang D.B."/>
            <person name="Wang M."/>
        </authorList>
    </citation>
    <scope>NUCLEOTIDE SEQUENCE [LARGE SCALE GENOMIC DNA]</scope>
    <source>
        <strain evidence="8">VL1</strain>
    </source>
</reference>
<evidence type="ECO:0000259" key="7">
    <source>
        <dbReference type="PROSITE" id="PS51722"/>
    </source>
</evidence>
<dbReference type="InterPro" id="IPR000795">
    <property type="entry name" value="T_Tr_GTP-bd_dom"/>
</dbReference>
<dbReference type="Pfam" id="PF00009">
    <property type="entry name" value="GTP_EFTU"/>
    <property type="match status" value="1"/>
</dbReference>
<dbReference type="FunFam" id="3.40.50.300:FF:000112">
    <property type="entry name" value="Eukaryotic translation initiation factor 5B"/>
    <property type="match status" value="1"/>
</dbReference>
<dbReference type="Gene3D" id="3.40.50.300">
    <property type="entry name" value="P-loop containing nucleotide triphosphate hydrolases"/>
    <property type="match status" value="1"/>
</dbReference>
<dbReference type="CDD" id="cd03703">
    <property type="entry name" value="aeIF5B_II"/>
    <property type="match status" value="1"/>
</dbReference>
<dbReference type="NCBIfam" id="TIGR00231">
    <property type="entry name" value="small_GTP"/>
    <property type="match status" value="1"/>
</dbReference>
<evidence type="ECO:0000256" key="4">
    <source>
        <dbReference type="ARBA" id="ARBA00022917"/>
    </source>
</evidence>
<feature type="compositionally biased region" description="Acidic residues" evidence="6">
    <location>
        <begin position="1220"/>
        <end position="1238"/>
    </location>
</feature>
<comment type="similarity">
    <text evidence="1">Belongs to the TRAFAC class translation factor GTPase superfamily. Classic translation factor GTPase family. IF-2 subfamily.</text>
</comment>
<keyword evidence="3" id="KW-0547">Nucleotide-binding</keyword>
<evidence type="ECO:0000256" key="6">
    <source>
        <dbReference type="SAM" id="MobiDB-lite"/>
    </source>
</evidence>
<evidence type="ECO:0000256" key="3">
    <source>
        <dbReference type="ARBA" id="ARBA00022741"/>
    </source>
</evidence>
<dbReference type="InterPro" id="IPR015760">
    <property type="entry name" value="TIF_IF2"/>
</dbReference>
<dbReference type="STRING" id="100787.A0A0G4MQQ4"/>
<dbReference type="InterPro" id="IPR027417">
    <property type="entry name" value="P-loop_NTPase"/>
</dbReference>
<evidence type="ECO:0000256" key="5">
    <source>
        <dbReference type="ARBA" id="ARBA00023134"/>
    </source>
</evidence>
<evidence type="ECO:0000313" key="8">
    <source>
        <dbReference type="EMBL" id="CRK36420.1"/>
    </source>
</evidence>
<dbReference type="PANTHER" id="PTHR43381:SF4">
    <property type="entry name" value="EUKARYOTIC TRANSLATION INITIATION FACTOR 5B"/>
    <property type="match status" value="1"/>
</dbReference>
<dbReference type="PANTHER" id="PTHR43381">
    <property type="entry name" value="TRANSLATION INITIATION FACTOR IF-2-RELATED"/>
    <property type="match status" value="1"/>
</dbReference>
<feature type="region of interest" description="Disordered" evidence="6">
    <location>
        <begin position="973"/>
        <end position="996"/>
    </location>
</feature>
<evidence type="ECO:0000256" key="2">
    <source>
        <dbReference type="ARBA" id="ARBA00022540"/>
    </source>
</evidence>
<dbReference type="InterPro" id="IPR009000">
    <property type="entry name" value="Transl_B-barrel_sf"/>
</dbReference>
<dbReference type="InterPro" id="IPR005225">
    <property type="entry name" value="Small_GTP-bd"/>
</dbReference>
<dbReference type="FunFam" id="2.40.30.10:FF:000013">
    <property type="entry name" value="eukaryotic translation initiation factor 5B"/>
    <property type="match status" value="1"/>
</dbReference>
<dbReference type="SUPFAM" id="SSF50447">
    <property type="entry name" value="Translation proteins"/>
    <property type="match status" value="1"/>
</dbReference>
<dbReference type="PRINTS" id="PR00315">
    <property type="entry name" value="ELONGATNFCT"/>
</dbReference>